<proteinExistence type="predicted"/>
<organism evidence="1 2">
    <name type="scientific">Dyadobacter helix</name>
    <dbReference type="NCBI Taxonomy" id="2822344"/>
    <lineage>
        <taxon>Bacteria</taxon>
        <taxon>Pseudomonadati</taxon>
        <taxon>Bacteroidota</taxon>
        <taxon>Cytophagia</taxon>
        <taxon>Cytophagales</taxon>
        <taxon>Spirosomataceae</taxon>
        <taxon>Dyadobacter</taxon>
    </lineage>
</organism>
<comment type="caution">
    <text evidence="1">The sequence shown here is derived from an EMBL/GenBank/DDBJ whole genome shotgun (WGS) entry which is preliminary data.</text>
</comment>
<accession>A0A916JB49</accession>
<evidence type="ECO:0000313" key="1">
    <source>
        <dbReference type="EMBL" id="CAG4998053.1"/>
    </source>
</evidence>
<sequence length="36" mass="4415">MPKKGDFIENMVKFYMFHDVKMKIFKNQDSFCILIK</sequence>
<dbReference type="EMBL" id="CAJRAF010000002">
    <property type="protein sequence ID" value="CAG4998053.1"/>
    <property type="molecule type" value="Genomic_DNA"/>
</dbReference>
<gene>
    <name evidence="1" type="ORF">DYBT9275_01915</name>
</gene>
<dbReference type="AlphaFoldDB" id="A0A916JB49"/>
<evidence type="ECO:0000313" key="2">
    <source>
        <dbReference type="Proteomes" id="UP000680038"/>
    </source>
</evidence>
<dbReference type="Proteomes" id="UP000680038">
    <property type="component" value="Unassembled WGS sequence"/>
</dbReference>
<protein>
    <submittedName>
        <fullName evidence="1">Uncharacterized protein</fullName>
    </submittedName>
</protein>
<name>A0A916JB49_9BACT</name>
<keyword evidence="2" id="KW-1185">Reference proteome</keyword>
<reference evidence="1" key="1">
    <citation type="submission" date="2021-04" db="EMBL/GenBank/DDBJ databases">
        <authorList>
            <person name="Rodrigo-Torres L."/>
            <person name="Arahal R. D."/>
            <person name="Lucena T."/>
        </authorList>
    </citation>
    <scope>NUCLEOTIDE SEQUENCE</scope>
    <source>
        <strain evidence="1">CECT 9275</strain>
    </source>
</reference>